<name>A0A7J6T037_PEROL</name>
<feature type="non-terminal residue" evidence="2">
    <location>
        <position position="125"/>
    </location>
</feature>
<feature type="compositionally biased region" description="Basic and acidic residues" evidence="1">
    <location>
        <begin position="62"/>
        <end position="78"/>
    </location>
</feature>
<keyword evidence="3" id="KW-1185">Reference proteome</keyword>
<dbReference type="EMBL" id="JABANO010014932">
    <property type="protein sequence ID" value="KAF4737750.1"/>
    <property type="molecule type" value="Genomic_DNA"/>
</dbReference>
<reference evidence="2 3" key="1">
    <citation type="submission" date="2020-04" db="EMBL/GenBank/DDBJ databases">
        <title>Perkinsus olseni comparative genomics.</title>
        <authorList>
            <person name="Bogema D.R."/>
        </authorList>
    </citation>
    <scope>NUCLEOTIDE SEQUENCE [LARGE SCALE GENOMIC DNA]</scope>
    <source>
        <strain evidence="2 3">ATCC PRA-207</strain>
    </source>
</reference>
<evidence type="ECO:0000313" key="3">
    <source>
        <dbReference type="Proteomes" id="UP000553632"/>
    </source>
</evidence>
<dbReference type="Proteomes" id="UP000553632">
    <property type="component" value="Unassembled WGS sequence"/>
</dbReference>
<accession>A0A7J6T037</accession>
<evidence type="ECO:0000256" key="1">
    <source>
        <dbReference type="SAM" id="MobiDB-lite"/>
    </source>
</evidence>
<feature type="non-terminal residue" evidence="2">
    <location>
        <position position="1"/>
    </location>
</feature>
<comment type="caution">
    <text evidence="2">The sequence shown here is derived from an EMBL/GenBank/DDBJ whole genome shotgun (WGS) entry which is preliminary data.</text>
</comment>
<dbReference type="AlphaFoldDB" id="A0A7J6T037"/>
<feature type="region of interest" description="Disordered" evidence="1">
    <location>
        <begin position="19"/>
        <end position="109"/>
    </location>
</feature>
<gene>
    <name evidence="2" type="ORF">FOZ63_022977</name>
</gene>
<protein>
    <submittedName>
        <fullName evidence="2">Uncharacterized protein</fullName>
    </submittedName>
</protein>
<evidence type="ECO:0000313" key="2">
    <source>
        <dbReference type="EMBL" id="KAF4737750.1"/>
    </source>
</evidence>
<proteinExistence type="predicted"/>
<feature type="compositionally biased region" description="Basic residues" evidence="1">
    <location>
        <begin position="52"/>
        <end position="61"/>
    </location>
</feature>
<organism evidence="2 3">
    <name type="scientific">Perkinsus olseni</name>
    <name type="common">Perkinsus atlanticus</name>
    <dbReference type="NCBI Taxonomy" id="32597"/>
    <lineage>
        <taxon>Eukaryota</taxon>
        <taxon>Sar</taxon>
        <taxon>Alveolata</taxon>
        <taxon>Perkinsozoa</taxon>
        <taxon>Perkinsea</taxon>
        <taxon>Perkinsida</taxon>
        <taxon>Perkinsidae</taxon>
        <taxon>Perkinsus</taxon>
    </lineage>
</organism>
<feature type="compositionally biased region" description="Acidic residues" evidence="1">
    <location>
        <begin position="28"/>
        <end position="43"/>
    </location>
</feature>
<sequence length="125" mass="13916">YVVQNYFKMLQYLYRAVKSSQPAADYSSSDEPDDSTMGEEEEGGQGGEQHLPNKRNRRHRHMTMDSRGFVRSEEDGIPLRRASGRFGRAGSGGSSSSSGSNNPFVRAESELKDIPVGMLNNGYYE</sequence>